<gene>
    <name evidence="2" type="ORF">ALT_3297</name>
</gene>
<dbReference type="EMBL" id="BCLY01000008">
    <property type="protein sequence ID" value="GAQ05976.1"/>
    <property type="molecule type" value="Genomic_DNA"/>
</dbReference>
<evidence type="ECO:0000313" key="3">
    <source>
        <dbReference type="Proteomes" id="UP000051487"/>
    </source>
</evidence>
<organism evidence="2 3">
    <name type="scientific">Aspergillus lentulus</name>
    <dbReference type="NCBI Taxonomy" id="293939"/>
    <lineage>
        <taxon>Eukaryota</taxon>
        <taxon>Fungi</taxon>
        <taxon>Dikarya</taxon>
        <taxon>Ascomycota</taxon>
        <taxon>Pezizomycotina</taxon>
        <taxon>Eurotiomycetes</taxon>
        <taxon>Eurotiomycetidae</taxon>
        <taxon>Eurotiales</taxon>
        <taxon>Aspergillaceae</taxon>
        <taxon>Aspergillus</taxon>
        <taxon>Aspergillus subgen. Fumigati</taxon>
    </lineage>
</organism>
<comment type="caution">
    <text evidence="2">The sequence shown here is derived from an EMBL/GenBank/DDBJ whole genome shotgun (WGS) entry which is preliminary data.</text>
</comment>
<feature type="region of interest" description="Disordered" evidence="1">
    <location>
        <begin position="240"/>
        <end position="279"/>
    </location>
</feature>
<reference evidence="2 3" key="1">
    <citation type="submission" date="2015-11" db="EMBL/GenBank/DDBJ databases">
        <title>Aspergillus lentulus strain IFM 54703T.</title>
        <authorList>
            <person name="Kusuya Y."/>
            <person name="Sakai K."/>
            <person name="Kamei K."/>
            <person name="Takahashi H."/>
            <person name="Yaguchi T."/>
        </authorList>
    </citation>
    <scope>NUCLEOTIDE SEQUENCE [LARGE SCALE GENOMIC DNA]</scope>
    <source>
        <strain evidence="2 3">IFM 54703</strain>
    </source>
</reference>
<dbReference type="AlphaFoldDB" id="A0AAN4T9K4"/>
<dbReference type="Proteomes" id="UP000051487">
    <property type="component" value="Unassembled WGS sequence"/>
</dbReference>
<proteinExistence type="predicted"/>
<accession>A0AAN4T9K4</accession>
<evidence type="ECO:0000313" key="2">
    <source>
        <dbReference type="EMBL" id="GAQ05976.1"/>
    </source>
</evidence>
<name>A0AAN4T9K4_ASPLE</name>
<protein>
    <recommendedName>
        <fullName evidence="4">Transcription factor domain-containing protein</fullName>
    </recommendedName>
</protein>
<sequence>MLHISCSGLQSEGSLFDKDGGPVYDSVTVLTGMCLFTRKVLDESVSDGFLDTRRLLGMPPTLYEVEKIAGLSSAIADIAALVFSKYDGKCHVPLNIVLDLPTWHYYESIEDRLQHRGYRPIEAMDWIEAIMLRSQQLAGVLKRAVLHELDRRGVPSTRRHYDIQISPGSSLVDDAFREALKYDKSPCLDDILETLGSSQDGSWRQFYSLLPDREKPHSIKDLSYLFYVFQVARPALLAGIRSGKQPSPTESAYKDSTRSGERHRPASGRRCGRKEDQMPRPLVISVDDRSERKIYSKAHGIFLKLPKSPTYPADPTLVQVYTPRRVFIDGNRKGERLYWNDPSPVMPLLSDKKAYGDGGDAEYSKYPRELQQMDFIAKLYGAECADNIQRWSKEAFIRLTSASDSLDELPNSTIAMPSMQHIEAWVSTEAAVSSFAGTLVMVSLYRRCIDHTMSQINHPHAFWEAHYSIDKAINHYRGNLVSHHVNGDLSDDPRFLPLRRNLAAAVITLHETAMIKVQKNKFPAFLAAKAITECIAAATDIAMAFQLGQ</sequence>
<evidence type="ECO:0000256" key="1">
    <source>
        <dbReference type="SAM" id="MobiDB-lite"/>
    </source>
</evidence>
<evidence type="ECO:0008006" key="4">
    <source>
        <dbReference type="Google" id="ProtNLM"/>
    </source>
</evidence>
<feature type="compositionally biased region" description="Basic and acidic residues" evidence="1">
    <location>
        <begin position="252"/>
        <end position="264"/>
    </location>
</feature>